<sequence>MDRRATLLGSVVASVIAAAVVLSGLPTAATLSALLGAFLAGVVSTPDSYDGAVEGAVAAGVAVPLTMVGVGIARYVAFQGLDSPMQALWITGGPQAIAGLFVVFPLALAVGALVGWLGRLARDLASGGVSLAGS</sequence>
<accession>A0ABD6BQT0</accession>
<reference evidence="2 3" key="1">
    <citation type="journal article" date="2019" name="Int. J. Syst. Evol. Microbiol.">
        <title>The Global Catalogue of Microorganisms (GCM) 10K type strain sequencing project: providing services to taxonomists for standard genome sequencing and annotation.</title>
        <authorList>
            <consortium name="The Broad Institute Genomics Platform"/>
            <consortium name="The Broad Institute Genome Sequencing Center for Infectious Disease"/>
            <person name="Wu L."/>
            <person name="Ma J."/>
        </authorList>
    </citation>
    <scope>NUCLEOTIDE SEQUENCE [LARGE SCALE GENOMIC DNA]</scope>
    <source>
        <strain evidence="2 3">CGMCC 1.12859</strain>
    </source>
</reference>
<dbReference type="AlphaFoldDB" id="A0ABD6BQT0"/>
<feature type="transmembrane region" description="Helical" evidence="1">
    <location>
        <begin position="56"/>
        <end position="77"/>
    </location>
</feature>
<evidence type="ECO:0000256" key="1">
    <source>
        <dbReference type="SAM" id="Phobius"/>
    </source>
</evidence>
<keyword evidence="1" id="KW-0812">Transmembrane</keyword>
<keyword evidence="3" id="KW-1185">Reference proteome</keyword>
<proteinExistence type="predicted"/>
<evidence type="ECO:0000313" key="2">
    <source>
        <dbReference type="EMBL" id="MFD1566518.1"/>
    </source>
</evidence>
<keyword evidence="1" id="KW-1133">Transmembrane helix</keyword>
<keyword evidence="1" id="KW-0472">Membrane</keyword>
<dbReference type="RefSeq" id="WP_267645798.1">
    <property type="nucleotide sequence ID" value="NZ_JANHGR010000001.1"/>
</dbReference>
<gene>
    <name evidence="2" type="ORF">ACFSAU_03355</name>
</gene>
<dbReference type="EMBL" id="JBHUCZ010000001">
    <property type="protein sequence ID" value="MFD1566518.1"/>
    <property type="molecule type" value="Genomic_DNA"/>
</dbReference>
<dbReference type="Proteomes" id="UP001597139">
    <property type="component" value="Unassembled WGS sequence"/>
</dbReference>
<name>A0ABD6BQT0_9EURY</name>
<evidence type="ECO:0000313" key="3">
    <source>
        <dbReference type="Proteomes" id="UP001597139"/>
    </source>
</evidence>
<feature type="transmembrane region" description="Helical" evidence="1">
    <location>
        <begin position="97"/>
        <end position="117"/>
    </location>
</feature>
<organism evidence="2 3">
    <name type="scientific">Halolamina litorea</name>
    <dbReference type="NCBI Taxonomy" id="1515593"/>
    <lineage>
        <taxon>Archaea</taxon>
        <taxon>Methanobacteriati</taxon>
        <taxon>Methanobacteriota</taxon>
        <taxon>Stenosarchaea group</taxon>
        <taxon>Halobacteria</taxon>
        <taxon>Halobacteriales</taxon>
        <taxon>Haloferacaceae</taxon>
    </lineage>
</organism>
<comment type="caution">
    <text evidence="2">The sequence shown here is derived from an EMBL/GenBank/DDBJ whole genome shotgun (WGS) entry which is preliminary data.</text>
</comment>
<protein>
    <submittedName>
        <fullName evidence="2">Uncharacterized protein</fullName>
    </submittedName>
</protein>